<dbReference type="EMBL" id="KK100938">
    <property type="protein sequence ID" value="KIZ02984.1"/>
    <property type="molecule type" value="Genomic_DNA"/>
</dbReference>
<keyword evidence="3" id="KW-1185">Reference proteome</keyword>
<evidence type="ECO:0000259" key="1">
    <source>
        <dbReference type="Pfam" id="PF01965"/>
    </source>
</evidence>
<dbReference type="InterPro" id="IPR050325">
    <property type="entry name" value="Prot/Nucl_acid_deglycase"/>
</dbReference>
<protein>
    <recommendedName>
        <fullName evidence="1">DJ-1/PfpI domain-containing protein</fullName>
    </recommendedName>
</protein>
<dbReference type="Proteomes" id="UP000054498">
    <property type="component" value="Unassembled WGS sequence"/>
</dbReference>
<dbReference type="InterPro" id="IPR029062">
    <property type="entry name" value="Class_I_gatase-like"/>
</dbReference>
<feature type="domain" description="DJ-1/PfpI" evidence="1">
    <location>
        <begin position="4"/>
        <end position="78"/>
    </location>
</feature>
<reference evidence="2 3" key="1">
    <citation type="journal article" date="2013" name="BMC Genomics">
        <title>Reconstruction of the lipid metabolism for the microalga Monoraphidium neglectum from its genome sequence reveals characteristics suitable for biofuel production.</title>
        <authorList>
            <person name="Bogen C."/>
            <person name="Al-Dilaimi A."/>
            <person name="Albersmeier A."/>
            <person name="Wichmann J."/>
            <person name="Grundmann M."/>
            <person name="Rupp O."/>
            <person name="Lauersen K.J."/>
            <person name="Blifernez-Klassen O."/>
            <person name="Kalinowski J."/>
            <person name="Goesmann A."/>
            <person name="Mussgnug J.H."/>
            <person name="Kruse O."/>
        </authorList>
    </citation>
    <scope>NUCLEOTIDE SEQUENCE [LARGE SCALE GENOMIC DNA]</scope>
    <source>
        <strain evidence="2 3">SAG 48.87</strain>
    </source>
</reference>
<name>A0A0D2L7Z7_9CHLO</name>
<dbReference type="Pfam" id="PF01965">
    <property type="entry name" value="DJ-1_PfpI"/>
    <property type="match status" value="1"/>
</dbReference>
<evidence type="ECO:0000313" key="2">
    <source>
        <dbReference type="EMBL" id="KIZ02984.1"/>
    </source>
</evidence>
<dbReference type="GeneID" id="25737849"/>
<dbReference type="InterPro" id="IPR002818">
    <property type="entry name" value="DJ-1/PfpI"/>
</dbReference>
<dbReference type="Gene3D" id="3.40.50.880">
    <property type="match status" value="1"/>
</dbReference>
<dbReference type="PANTHER" id="PTHR48094:SF12">
    <property type="entry name" value="PARKINSON DISEASE PROTEIN 7 HOMOLOG"/>
    <property type="match status" value="1"/>
</dbReference>
<dbReference type="RefSeq" id="XP_013902003.1">
    <property type="nucleotide sequence ID" value="XM_014046549.1"/>
</dbReference>
<dbReference type="GO" id="GO:0005737">
    <property type="term" value="C:cytoplasm"/>
    <property type="evidence" value="ECO:0007669"/>
    <property type="project" value="TreeGrafter"/>
</dbReference>
<accession>A0A0D2L7Z7</accession>
<proteinExistence type="predicted"/>
<dbReference type="PANTHER" id="PTHR48094">
    <property type="entry name" value="PROTEIN/NUCLEIC ACID DEGLYCASE DJ-1-RELATED"/>
    <property type="match status" value="1"/>
</dbReference>
<gene>
    <name evidence="2" type="ORF">MNEG_4972</name>
</gene>
<evidence type="ECO:0000313" key="3">
    <source>
        <dbReference type="Proteomes" id="UP000054498"/>
    </source>
</evidence>
<sequence length="100" mass="10571">MQAQRDGGRLSAAICATPAVFLQAKGLLDGKKATAHPAFADKLVDQSAVAQRVVVDGRLTTSRGPGTAFEFALELVKQLYSEDKAREVAGPMVLPDGFKV</sequence>
<organism evidence="2 3">
    <name type="scientific">Monoraphidium neglectum</name>
    <dbReference type="NCBI Taxonomy" id="145388"/>
    <lineage>
        <taxon>Eukaryota</taxon>
        <taxon>Viridiplantae</taxon>
        <taxon>Chlorophyta</taxon>
        <taxon>core chlorophytes</taxon>
        <taxon>Chlorophyceae</taxon>
        <taxon>CS clade</taxon>
        <taxon>Sphaeropleales</taxon>
        <taxon>Selenastraceae</taxon>
        <taxon>Monoraphidium</taxon>
    </lineage>
</organism>
<dbReference type="KEGG" id="mng:MNEG_4972"/>
<dbReference type="SUPFAM" id="SSF52317">
    <property type="entry name" value="Class I glutamine amidotransferase-like"/>
    <property type="match status" value="1"/>
</dbReference>
<dbReference type="OrthoDB" id="543156at2759"/>
<dbReference type="AlphaFoldDB" id="A0A0D2L7Z7"/>
<dbReference type="GO" id="GO:1903189">
    <property type="term" value="P:glyoxal metabolic process"/>
    <property type="evidence" value="ECO:0007669"/>
    <property type="project" value="TreeGrafter"/>
</dbReference>
<dbReference type="STRING" id="145388.A0A0D2L7Z7"/>